<dbReference type="Gene3D" id="1.20.5.110">
    <property type="match status" value="1"/>
</dbReference>
<dbReference type="PROSITE" id="PS50892">
    <property type="entry name" value="V_SNARE"/>
    <property type="match status" value="1"/>
</dbReference>
<keyword evidence="2" id="KW-0812">Transmembrane</keyword>
<reference evidence="4" key="1">
    <citation type="submission" date="2021-02" db="EMBL/GenBank/DDBJ databases">
        <authorList>
            <person name="Nowell W R."/>
        </authorList>
    </citation>
    <scope>NUCLEOTIDE SEQUENCE</scope>
</reference>
<dbReference type="OrthoDB" id="190375at2759"/>
<dbReference type="Proteomes" id="UP000663829">
    <property type="component" value="Unassembled WGS sequence"/>
</dbReference>
<dbReference type="Proteomes" id="UP000681722">
    <property type="component" value="Unassembled WGS sequence"/>
</dbReference>
<dbReference type="PANTHER" id="PTHR45701">
    <property type="entry name" value="SYNAPTOBREVIN FAMILY MEMBER"/>
    <property type="match status" value="1"/>
</dbReference>
<keyword evidence="6" id="KW-1185">Reference proteome</keyword>
<evidence type="ECO:0000313" key="4">
    <source>
        <dbReference type="EMBL" id="CAF1043328.1"/>
    </source>
</evidence>
<accession>A0A814JW60</accession>
<dbReference type="Pfam" id="PF00957">
    <property type="entry name" value="Synaptobrevin"/>
    <property type="match status" value="1"/>
</dbReference>
<protein>
    <recommendedName>
        <fullName evidence="3">V-SNARE coiled-coil homology domain-containing protein</fullName>
    </recommendedName>
</protein>
<dbReference type="GO" id="GO:0016192">
    <property type="term" value="P:vesicle-mediated transport"/>
    <property type="evidence" value="ECO:0007669"/>
    <property type="project" value="InterPro"/>
</dbReference>
<keyword evidence="2" id="KW-0472">Membrane</keyword>
<proteinExistence type="predicted"/>
<keyword evidence="2" id="KW-1133">Transmembrane helix</keyword>
<dbReference type="AlphaFoldDB" id="A0A814JW60"/>
<dbReference type="SUPFAM" id="SSF58038">
    <property type="entry name" value="SNARE fusion complex"/>
    <property type="match status" value="1"/>
</dbReference>
<keyword evidence="1" id="KW-0175">Coiled coil</keyword>
<dbReference type="InterPro" id="IPR001388">
    <property type="entry name" value="Synaptobrevin-like"/>
</dbReference>
<dbReference type="EMBL" id="CAJNOQ010004070">
    <property type="protein sequence ID" value="CAF1043328.1"/>
    <property type="molecule type" value="Genomic_DNA"/>
</dbReference>
<dbReference type="PRINTS" id="PR00219">
    <property type="entry name" value="SYNAPTOBREVN"/>
</dbReference>
<feature type="domain" description="V-SNARE coiled-coil homology" evidence="3">
    <location>
        <begin position="12"/>
        <end position="72"/>
    </location>
</feature>
<dbReference type="InterPro" id="IPR016444">
    <property type="entry name" value="Synaptobrevin/VAMP"/>
</dbReference>
<dbReference type="GO" id="GO:0016020">
    <property type="term" value="C:membrane"/>
    <property type="evidence" value="ECO:0007669"/>
    <property type="project" value="InterPro"/>
</dbReference>
<evidence type="ECO:0000313" key="6">
    <source>
        <dbReference type="Proteomes" id="UP000663829"/>
    </source>
</evidence>
<dbReference type="InterPro" id="IPR042855">
    <property type="entry name" value="V_SNARE_CC"/>
</dbReference>
<name>A0A814JW60_9BILA</name>
<evidence type="ECO:0000259" key="3">
    <source>
        <dbReference type="PROSITE" id="PS50892"/>
    </source>
</evidence>
<sequence>MSTDEFSSTTNNLNNLRTADCDTTSVLQTTIDKLIQRGDKLENLNKRAETLSESACRFHGRAGQIRQSMRCENYKVTIIIIWVVVVIITIIVILVVQPWKE</sequence>
<feature type="transmembrane region" description="Helical" evidence="2">
    <location>
        <begin position="76"/>
        <end position="96"/>
    </location>
</feature>
<organism evidence="4 6">
    <name type="scientific">Didymodactylos carnosus</name>
    <dbReference type="NCBI Taxonomy" id="1234261"/>
    <lineage>
        <taxon>Eukaryota</taxon>
        <taxon>Metazoa</taxon>
        <taxon>Spiralia</taxon>
        <taxon>Gnathifera</taxon>
        <taxon>Rotifera</taxon>
        <taxon>Eurotatoria</taxon>
        <taxon>Bdelloidea</taxon>
        <taxon>Philodinida</taxon>
        <taxon>Philodinidae</taxon>
        <taxon>Didymodactylos</taxon>
    </lineage>
</organism>
<dbReference type="CDD" id="cd15843">
    <property type="entry name" value="R-SNARE"/>
    <property type="match status" value="1"/>
</dbReference>
<dbReference type="EMBL" id="CAJOBC010004070">
    <property type="protein sequence ID" value="CAF3813419.1"/>
    <property type="molecule type" value="Genomic_DNA"/>
</dbReference>
<evidence type="ECO:0000256" key="1">
    <source>
        <dbReference type="PROSITE-ProRule" id="PRU00290"/>
    </source>
</evidence>
<gene>
    <name evidence="4" type="ORF">GPM918_LOCUS15895</name>
    <name evidence="5" type="ORF">SRO942_LOCUS15895</name>
</gene>
<evidence type="ECO:0000256" key="2">
    <source>
        <dbReference type="SAM" id="Phobius"/>
    </source>
</evidence>
<evidence type="ECO:0000313" key="5">
    <source>
        <dbReference type="EMBL" id="CAF3813419.1"/>
    </source>
</evidence>
<comment type="caution">
    <text evidence="4">The sequence shown here is derived from an EMBL/GenBank/DDBJ whole genome shotgun (WGS) entry which is preliminary data.</text>
</comment>